<keyword evidence="1" id="KW-0677">Repeat</keyword>
<evidence type="ECO:0000313" key="4">
    <source>
        <dbReference type="Proteomes" id="UP001213000"/>
    </source>
</evidence>
<dbReference type="Pfam" id="PF24883">
    <property type="entry name" value="NPHP3_N"/>
    <property type="match status" value="1"/>
</dbReference>
<dbReference type="InterPro" id="IPR056884">
    <property type="entry name" value="NPHP3-like_N"/>
</dbReference>
<reference evidence="3" key="1">
    <citation type="submission" date="2022-07" db="EMBL/GenBank/DDBJ databases">
        <title>Genome Sequence of Leucocoprinus birnbaumii.</title>
        <authorList>
            <person name="Buettner E."/>
        </authorList>
    </citation>
    <scope>NUCLEOTIDE SEQUENCE</scope>
    <source>
        <strain evidence="3">VT141</strain>
    </source>
</reference>
<comment type="caution">
    <text evidence="3">The sequence shown here is derived from an EMBL/GenBank/DDBJ whole genome shotgun (WGS) entry which is preliminary data.</text>
</comment>
<protein>
    <recommendedName>
        <fullName evidence="2">Nephrocystin 3-like N-terminal domain-containing protein</fullName>
    </recommendedName>
</protein>
<dbReference type="PANTHER" id="PTHR10039">
    <property type="entry name" value="AMELOGENIN"/>
    <property type="match status" value="1"/>
</dbReference>
<dbReference type="EMBL" id="JANIEX010001328">
    <property type="protein sequence ID" value="KAJ3559222.1"/>
    <property type="molecule type" value="Genomic_DNA"/>
</dbReference>
<name>A0AAD5YR31_9AGAR</name>
<evidence type="ECO:0000259" key="2">
    <source>
        <dbReference type="Pfam" id="PF24883"/>
    </source>
</evidence>
<dbReference type="Proteomes" id="UP001213000">
    <property type="component" value="Unassembled WGS sequence"/>
</dbReference>
<accession>A0AAD5YR31</accession>
<proteinExistence type="predicted"/>
<dbReference type="InterPro" id="IPR027417">
    <property type="entry name" value="P-loop_NTPase"/>
</dbReference>
<dbReference type="SUPFAM" id="SSF52540">
    <property type="entry name" value="P-loop containing nucleoside triphosphate hydrolases"/>
    <property type="match status" value="1"/>
</dbReference>
<dbReference type="Gene3D" id="3.40.50.300">
    <property type="entry name" value="P-loop containing nucleotide triphosphate hydrolases"/>
    <property type="match status" value="1"/>
</dbReference>
<sequence>MFSKASNFQLNNPQFNNVVTNVGTADRPGLKKLLEYSIVAASHDSSARWPPPQCHPGTRTDVITSLIKWGLSKAEPSKAIAWVKGPAGVGKSAIAQSVADALAGILGCSFFFSRPNRRDDPTRFFTTLSGQLATRFPDSGYGDIVGQSILRDPTIVEKALADQFRHLFVIPLRQLRESNEEFPSKVVIIDGLDECSDERCQTEIIRIIVESVKTGTTPFRWLILSRLEPHLVAAFADPSASEFTHQIGLVISSELNPQIRLFFTDKLIEVRIKKGIENSWPTAEDITTLVDLSAGLFAHSHALVLFIDDPSSEGPQHQLRIVLGLAEKIKLAAEKHPLAALDFFYDTLVLKRIPEAKRISIRLMLLAHKLLSNPNTQRPALTVGNVLAKSEDQVRDLCRSLHSVMILDSDLNFKFYHASFMDFLESEDRSKSECIRTDSAIKLLFNEVQFFPQPPISWSASGHLKTPPQVVYHALLHAFFKAVELMSMANNADIQIQSLRQFDFRKVALQGEQVLADKRSDLVYHNLCKAGVIRPLLRRNFIAQCRGLFSKDLENRTRYYSLGRPGKEILLVINRSQAGYLKICPHSRTAMTSYMRKLTED</sequence>
<gene>
    <name evidence="3" type="ORF">NP233_g11322</name>
</gene>
<dbReference type="AlphaFoldDB" id="A0AAD5YR31"/>
<evidence type="ECO:0000256" key="1">
    <source>
        <dbReference type="ARBA" id="ARBA00022737"/>
    </source>
</evidence>
<feature type="domain" description="Nephrocystin 3-like N-terminal" evidence="2">
    <location>
        <begin position="76"/>
        <end position="226"/>
    </location>
</feature>
<evidence type="ECO:0000313" key="3">
    <source>
        <dbReference type="EMBL" id="KAJ3559222.1"/>
    </source>
</evidence>
<keyword evidence="4" id="KW-1185">Reference proteome</keyword>
<organism evidence="3 4">
    <name type="scientific">Leucocoprinus birnbaumii</name>
    <dbReference type="NCBI Taxonomy" id="56174"/>
    <lineage>
        <taxon>Eukaryota</taxon>
        <taxon>Fungi</taxon>
        <taxon>Dikarya</taxon>
        <taxon>Basidiomycota</taxon>
        <taxon>Agaricomycotina</taxon>
        <taxon>Agaricomycetes</taxon>
        <taxon>Agaricomycetidae</taxon>
        <taxon>Agaricales</taxon>
        <taxon>Agaricineae</taxon>
        <taxon>Agaricaceae</taxon>
        <taxon>Leucocoprinus</taxon>
    </lineage>
</organism>